<name>B0MYY3_9BACT</name>
<protein>
    <submittedName>
        <fullName evidence="1">Uncharacterized protein</fullName>
    </submittedName>
</protein>
<proteinExistence type="predicted"/>
<keyword evidence="2" id="KW-1185">Reference proteome</keyword>
<dbReference type="HOGENOM" id="CLU_2257777_0_0_10"/>
<organism evidence="1 2">
    <name type="scientific">Alistipes putredinis DSM 17216</name>
    <dbReference type="NCBI Taxonomy" id="445970"/>
    <lineage>
        <taxon>Bacteria</taxon>
        <taxon>Pseudomonadati</taxon>
        <taxon>Bacteroidota</taxon>
        <taxon>Bacteroidia</taxon>
        <taxon>Bacteroidales</taxon>
        <taxon>Rikenellaceae</taxon>
        <taxon>Alistipes</taxon>
    </lineage>
</organism>
<accession>B0MYY3</accession>
<dbReference type="Proteomes" id="UP000005819">
    <property type="component" value="Unassembled WGS sequence"/>
</dbReference>
<comment type="caution">
    <text evidence="1">The sequence shown here is derived from an EMBL/GenBank/DDBJ whole genome shotgun (WGS) entry which is preliminary data.</text>
</comment>
<reference evidence="1" key="1">
    <citation type="submission" date="2007-10" db="EMBL/GenBank/DDBJ databases">
        <authorList>
            <person name="Fulton L."/>
            <person name="Clifton S."/>
            <person name="Fulton B."/>
            <person name="Xu J."/>
            <person name="Minx P."/>
            <person name="Pepin K.H."/>
            <person name="Johnson M."/>
            <person name="Thiruvilangam P."/>
            <person name="Bhonagiri V."/>
            <person name="Nash W.E."/>
            <person name="Mardis E.R."/>
            <person name="Wilson R.K."/>
        </authorList>
    </citation>
    <scope>NUCLEOTIDE SEQUENCE [LARGE SCALE GENOMIC DNA]</scope>
    <source>
        <strain evidence="1">DSM 17216</strain>
    </source>
</reference>
<dbReference type="AlphaFoldDB" id="B0MYY3"/>
<gene>
    <name evidence="1" type="ORF">ALIPUT_02352</name>
</gene>
<sequence length="103" mass="11535">MGLPKETLANPIFLPPGLFTEIERLDDCSVALDIDLFQILQQLAALADQTQQRTLCTEVVFVATKVFRKVVDTEREQRDLALGRTRVGVGLSVLTEKLLLFFS</sequence>
<evidence type="ECO:0000313" key="1">
    <source>
        <dbReference type="EMBL" id="EDS02819.1"/>
    </source>
</evidence>
<evidence type="ECO:0000313" key="2">
    <source>
        <dbReference type="Proteomes" id="UP000005819"/>
    </source>
</evidence>
<reference evidence="1" key="2">
    <citation type="submission" date="2013-09" db="EMBL/GenBank/DDBJ databases">
        <title>Draft genome sequence of Alistipes putredinis (DSM 17216).</title>
        <authorList>
            <person name="Sudarsanam P."/>
            <person name="Ley R."/>
            <person name="Guruge J."/>
            <person name="Turnbaugh P.J."/>
            <person name="Mahowald M."/>
            <person name="Liep D."/>
            <person name="Gordon J."/>
        </authorList>
    </citation>
    <scope>NUCLEOTIDE SEQUENCE</scope>
    <source>
        <strain evidence="1">DSM 17216</strain>
    </source>
</reference>
<dbReference type="EMBL" id="ABFK02000020">
    <property type="protein sequence ID" value="EDS02819.1"/>
    <property type="molecule type" value="Genomic_DNA"/>
</dbReference>